<dbReference type="GO" id="GO:0005737">
    <property type="term" value="C:cytoplasm"/>
    <property type="evidence" value="ECO:0007669"/>
    <property type="project" value="TreeGrafter"/>
</dbReference>
<dbReference type="PANTHER" id="PTHR43544:SF33">
    <property type="entry name" value="C-FACTOR"/>
    <property type="match status" value="1"/>
</dbReference>
<reference evidence="1" key="1">
    <citation type="submission" date="2021-04" db="EMBL/GenBank/DDBJ databases">
        <authorList>
            <consortium name="Wellcome Sanger Institute Data Sharing"/>
        </authorList>
    </citation>
    <scope>NUCLEOTIDE SEQUENCE [LARGE SCALE GENOMIC DNA]</scope>
</reference>
<dbReference type="Gene3D" id="3.40.50.720">
    <property type="entry name" value="NAD(P)-binding Rossmann-like Domain"/>
    <property type="match status" value="1"/>
</dbReference>
<reference evidence="1" key="3">
    <citation type="submission" date="2025-09" db="UniProtKB">
        <authorList>
            <consortium name="Ensembl"/>
        </authorList>
    </citation>
    <scope>IDENTIFICATION</scope>
</reference>
<dbReference type="PRINTS" id="PR00081">
    <property type="entry name" value="GDHRDH"/>
</dbReference>
<dbReference type="InterPro" id="IPR051468">
    <property type="entry name" value="Fungal_SecMetab_SDRs"/>
</dbReference>
<name>A0A665WAR9_ECHNA</name>
<organism evidence="1 2">
    <name type="scientific">Echeneis naucrates</name>
    <name type="common">Live sharksucker</name>
    <dbReference type="NCBI Taxonomy" id="173247"/>
    <lineage>
        <taxon>Eukaryota</taxon>
        <taxon>Metazoa</taxon>
        <taxon>Chordata</taxon>
        <taxon>Craniata</taxon>
        <taxon>Vertebrata</taxon>
        <taxon>Euteleostomi</taxon>
        <taxon>Actinopterygii</taxon>
        <taxon>Neopterygii</taxon>
        <taxon>Teleostei</taxon>
        <taxon>Neoteleostei</taxon>
        <taxon>Acanthomorphata</taxon>
        <taxon>Carangaria</taxon>
        <taxon>Carangiformes</taxon>
        <taxon>Echeneidae</taxon>
        <taxon>Echeneis</taxon>
    </lineage>
</organism>
<dbReference type="SUPFAM" id="SSF51735">
    <property type="entry name" value="NAD(P)-binding Rossmann-fold domains"/>
    <property type="match status" value="1"/>
</dbReference>
<dbReference type="AlphaFoldDB" id="A0A665WAR9"/>
<keyword evidence="2" id="KW-1185">Reference proteome</keyword>
<dbReference type="OMA" id="SGMLIDW"/>
<reference evidence="1" key="2">
    <citation type="submission" date="2025-08" db="UniProtKB">
        <authorList>
            <consortium name="Ensembl"/>
        </authorList>
    </citation>
    <scope>IDENTIFICATION</scope>
</reference>
<sequence length="111" mass="12347">MSCRRSAIINISSVISSIEKCPETFAAAPMYPYRISKAALNMLTRCQAEDFSRHNILVTAIHPGWVRTEMGGQQAPLTPEDSVLGMLIVMSSLRNKHSGMLIDWQGNTIPW</sequence>
<dbReference type="InParanoid" id="A0A665WAR9"/>
<proteinExistence type="predicted"/>
<evidence type="ECO:0000313" key="1">
    <source>
        <dbReference type="Ensembl" id="ENSENLP00000041179.1"/>
    </source>
</evidence>
<dbReference type="InterPro" id="IPR036291">
    <property type="entry name" value="NAD(P)-bd_dom_sf"/>
</dbReference>
<dbReference type="InterPro" id="IPR002347">
    <property type="entry name" value="SDR_fam"/>
</dbReference>
<dbReference type="Ensembl" id="ENSENLT00000042226.1">
    <property type="protein sequence ID" value="ENSENLP00000041179.1"/>
    <property type="gene ID" value="ENSENLG00000017639.1"/>
</dbReference>
<accession>A0A665WAR9</accession>
<dbReference type="PANTHER" id="PTHR43544">
    <property type="entry name" value="SHORT-CHAIN DEHYDROGENASE/REDUCTASE"/>
    <property type="match status" value="1"/>
</dbReference>
<evidence type="ECO:0000313" key="2">
    <source>
        <dbReference type="Proteomes" id="UP000472264"/>
    </source>
</evidence>
<dbReference type="Pfam" id="PF00106">
    <property type="entry name" value="adh_short"/>
    <property type="match status" value="1"/>
</dbReference>
<dbReference type="Proteomes" id="UP000472264">
    <property type="component" value="Chromosome 16"/>
</dbReference>
<dbReference type="GO" id="GO:0016491">
    <property type="term" value="F:oxidoreductase activity"/>
    <property type="evidence" value="ECO:0007669"/>
    <property type="project" value="TreeGrafter"/>
</dbReference>
<protein>
    <submittedName>
        <fullName evidence="1">Zgc:158868</fullName>
    </submittedName>
</protein>